<dbReference type="EMBL" id="AJIL01000138">
    <property type="protein sequence ID" value="KNE93404.1"/>
    <property type="molecule type" value="Genomic_DNA"/>
</dbReference>
<evidence type="ECO:0000313" key="1">
    <source>
        <dbReference type="EMBL" id="KNE93404.1"/>
    </source>
</evidence>
<reference evidence="2" key="1">
    <citation type="submission" date="2014-03" db="EMBL/GenBank/DDBJ databases">
        <title>The Genome Sequence of Puccinia striiformis f. sp. tritici PST-78.</title>
        <authorList>
            <consortium name="The Broad Institute Genome Sequencing Platform"/>
            <person name="Cuomo C."/>
            <person name="Hulbert S."/>
            <person name="Chen X."/>
            <person name="Walker B."/>
            <person name="Young S.K."/>
            <person name="Zeng Q."/>
            <person name="Gargeya S."/>
            <person name="Fitzgerald M."/>
            <person name="Haas B."/>
            <person name="Abouelleil A."/>
            <person name="Alvarado L."/>
            <person name="Arachchi H.M."/>
            <person name="Berlin A.M."/>
            <person name="Chapman S.B."/>
            <person name="Goldberg J."/>
            <person name="Griggs A."/>
            <person name="Gujja S."/>
            <person name="Hansen M."/>
            <person name="Howarth C."/>
            <person name="Imamovic A."/>
            <person name="Larimer J."/>
            <person name="McCowan C."/>
            <person name="Montmayeur A."/>
            <person name="Murphy C."/>
            <person name="Neiman D."/>
            <person name="Pearson M."/>
            <person name="Priest M."/>
            <person name="Roberts A."/>
            <person name="Saif S."/>
            <person name="Shea T."/>
            <person name="Sisk P."/>
            <person name="Sykes S."/>
            <person name="Wortman J."/>
            <person name="Nusbaum C."/>
            <person name="Birren B."/>
        </authorList>
    </citation>
    <scope>NUCLEOTIDE SEQUENCE [LARGE SCALE GENOMIC DNA]</scope>
    <source>
        <strain evidence="2">race PST-78</strain>
    </source>
</reference>
<dbReference type="Proteomes" id="UP000054564">
    <property type="component" value="Unassembled WGS sequence"/>
</dbReference>
<sequence length="124" mass="13584">MSISLQNTRHFSWDGLEPVLQRSGTVLRRLGVDLCPFIGAGAAFAVKSKSEPVDFRSESRTDSNPNLFGKNTGICVVRNAPKSLRAASREDLQPQEWLLASFSPQATPGRPRLLVGPEFSDMVV</sequence>
<protein>
    <submittedName>
        <fullName evidence="1">Uncharacterized protein</fullName>
    </submittedName>
</protein>
<organism evidence="1 2">
    <name type="scientific">Puccinia striiformis f. sp. tritici PST-78</name>
    <dbReference type="NCBI Taxonomy" id="1165861"/>
    <lineage>
        <taxon>Eukaryota</taxon>
        <taxon>Fungi</taxon>
        <taxon>Dikarya</taxon>
        <taxon>Basidiomycota</taxon>
        <taxon>Pucciniomycotina</taxon>
        <taxon>Pucciniomycetes</taxon>
        <taxon>Pucciniales</taxon>
        <taxon>Pucciniaceae</taxon>
        <taxon>Puccinia</taxon>
    </lineage>
</organism>
<dbReference type="AlphaFoldDB" id="A0A0L0V350"/>
<evidence type="ECO:0000313" key="2">
    <source>
        <dbReference type="Proteomes" id="UP000054564"/>
    </source>
</evidence>
<comment type="caution">
    <text evidence="1">The sequence shown here is derived from an EMBL/GenBank/DDBJ whole genome shotgun (WGS) entry which is preliminary data.</text>
</comment>
<name>A0A0L0V350_9BASI</name>
<accession>A0A0L0V350</accession>
<gene>
    <name evidence="1" type="ORF">PSTG_13227</name>
</gene>
<proteinExistence type="predicted"/>
<keyword evidence="2" id="KW-1185">Reference proteome</keyword>